<evidence type="ECO:0000256" key="2">
    <source>
        <dbReference type="ARBA" id="ARBA00022553"/>
    </source>
</evidence>
<keyword evidence="1" id="KW-0596">Phosphopantetheine</keyword>
<dbReference type="InterPro" id="IPR016035">
    <property type="entry name" value="Acyl_Trfase/lysoPLipase"/>
</dbReference>
<evidence type="ECO:0000313" key="9">
    <source>
        <dbReference type="EMBL" id="MBJ3813248.1"/>
    </source>
</evidence>
<feature type="domain" description="Carrier" evidence="7">
    <location>
        <begin position="168"/>
        <end position="243"/>
    </location>
</feature>
<dbReference type="Gene3D" id="3.40.50.11460">
    <property type="match status" value="1"/>
</dbReference>
<evidence type="ECO:0000256" key="1">
    <source>
        <dbReference type="ARBA" id="ARBA00022450"/>
    </source>
</evidence>
<evidence type="ECO:0000256" key="6">
    <source>
        <dbReference type="ARBA" id="ARBA00023315"/>
    </source>
</evidence>
<evidence type="ECO:0000256" key="4">
    <source>
        <dbReference type="ARBA" id="ARBA00023194"/>
    </source>
</evidence>
<dbReference type="InterPro" id="IPR036291">
    <property type="entry name" value="NAD(P)-bd_dom_sf"/>
</dbReference>
<dbReference type="SUPFAM" id="SSF53901">
    <property type="entry name" value="Thiolase-like"/>
    <property type="match status" value="2"/>
</dbReference>
<feature type="domain" description="Ketosynthase family 3 (KS3)" evidence="8">
    <location>
        <begin position="1842"/>
        <end position="2270"/>
    </location>
</feature>
<dbReference type="SUPFAM" id="SSF55048">
    <property type="entry name" value="Probable ACP-binding domain of malonyl-CoA ACP transacylase"/>
    <property type="match status" value="2"/>
</dbReference>
<dbReference type="InterPro" id="IPR001227">
    <property type="entry name" value="Ac_transferase_dom_sf"/>
</dbReference>
<keyword evidence="5" id="KW-0511">Multifunctional enzyme</keyword>
<dbReference type="InterPro" id="IPR036736">
    <property type="entry name" value="ACP-like_sf"/>
</dbReference>
<dbReference type="CDD" id="cd08952">
    <property type="entry name" value="KR_1_SDR_x"/>
    <property type="match status" value="2"/>
</dbReference>
<dbReference type="SMART" id="SM00822">
    <property type="entry name" value="PKS_KR"/>
    <property type="match status" value="2"/>
</dbReference>
<dbReference type="InterPro" id="IPR009081">
    <property type="entry name" value="PP-bd_ACP"/>
</dbReference>
<dbReference type="Pfam" id="PF18369">
    <property type="entry name" value="PKS_DE"/>
    <property type="match status" value="2"/>
</dbReference>
<keyword evidence="4" id="KW-0045">Antibiotic biosynthesis</keyword>
<dbReference type="Gene3D" id="3.30.70.3290">
    <property type="match status" value="2"/>
</dbReference>
<dbReference type="PANTHER" id="PTHR43775">
    <property type="entry name" value="FATTY ACID SYNTHASE"/>
    <property type="match status" value="1"/>
</dbReference>
<dbReference type="InterPro" id="IPR013968">
    <property type="entry name" value="PKS_KR"/>
</dbReference>
<dbReference type="Pfam" id="PF00550">
    <property type="entry name" value="PP-binding"/>
    <property type="match status" value="3"/>
</dbReference>
<dbReference type="SUPFAM" id="SSF47336">
    <property type="entry name" value="ACP-like"/>
    <property type="match status" value="3"/>
</dbReference>
<dbReference type="InterPro" id="IPR057326">
    <property type="entry name" value="KR_dom"/>
</dbReference>
<dbReference type="PROSITE" id="PS00012">
    <property type="entry name" value="PHOSPHOPANTETHEINE"/>
    <property type="match status" value="3"/>
</dbReference>
<evidence type="ECO:0000256" key="5">
    <source>
        <dbReference type="ARBA" id="ARBA00023268"/>
    </source>
</evidence>
<feature type="domain" description="Ketosynthase family 3 (KS3)" evidence="8">
    <location>
        <begin position="267"/>
        <end position="695"/>
    </location>
</feature>
<dbReference type="InterPro" id="IPR041618">
    <property type="entry name" value="PKS_DE"/>
</dbReference>
<gene>
    <name evidence="9" type="ORF">JGB26_40420</name>
</gene>
<dbReference type="InterPro" id="IPR014030">
    <property type="entry name" value="Ketoacyl_synth_N"/>
</dbReference>
<dbReference type="InterPro" id="IPR014043">
    <property type="entry name" value="Acyl_transferase_dom"/>
</dbReference>
<keyword evidence="10" id="KW-1185">Reference proteome</keyword>
<proteinExistence type="predicted"/>
<dbReference type="InterPro" id="IPR020806">
    <property type="entry name" value="PKS_PP-bd"/>
</dbReference>
<evidence type="ECO:0000259" key="7">
    <source>
        <dbReference type="PROSITE" id="PS50075"/>
    </source>
</evidence>
<feature type="non-terminal residue" evidence="9">
    <location>
        <position position="1"/>
    </location>
</feature>
<feature type="domain" description="Carrier" evidence="7">
    <location>
        <begin position="1747"/>
        <end position="1822"/>
    </location>
</feature>
<dbReference type="PANTHER" id="PTHR43775:SF51">
    <property type="entry name" value="INACTIVE PHENOLPHTHIOCEROL SYNTHESIS POLYKETIDE SYNTHASE TYPE I PKS1-RELATED"/>
    <property type="match status" value="1"/>
</dbReference>
<accession>A0ABS0XJ70</accession>
<dbReference type="PROSITE" id="PS52004">
    <property type="entry name" value="KS3_2"/>
    <property type="match status" value="2"/>
</dbReference>
<dbReference type="Pfam" id="PF02801">
    <property type="entry name" value="Ketoacyl-synt_C"/>
    <property type="match status" value="2"/>
</dbReference>
<dbReference type="InterPro" id="IPR016039">
    <property type="entry name" value="Thiolase-like"/>
</dbReference>
<dbReference type="InterPro" id="IPR014031">
    <property type="entry name" value="Ketoacyl_synth_C"/>
</dbReference>
<sequence length="3490" mass="365332">NLHELTAGLDLSAFVLFSSAAGVLGSAGQANYAAANAFLDALAQHRRAQGLPATSLAWGLWADQGGMAGALADEDIDRMNRAGVAALSADEGLALLDASLAEPDGALVPMKLHLDTLRRQFGADVPPLFRSLIRGGGRTRRVVESGPAAAGTSLADQLVALAPENRERALLDLVRAQVAAVLGYASGDDVAPTKAFKELGFDSLTSVELRNRLNSATELRLPASLVFDYPTPKVLAQYLGTEILGDLAAAPGAATGRSAQTAVAAQDEPIAIVAMSCRFPGGVHTPEDLWRLLTDGEEAITEFPEGRGWDTASLYDPDPNRVGTSYAREGGFLHDAGEFDAAFFGISPREALAMDPQQRLLLETSWEAIERAGIDPATLHGSPTGVFAGLIYHEYGSQLASVPEDLGGYLGTGSSGAIASGRISYSFGLEGPAVTVDTACSSSLVALHLAAQALRQGECSLALAGGVTVMPTAGTFLEFSRQRGLAPDGRCKPFAAAADGTSWGEGVGMLVLERLSDAQRNGHQVLAVVRGSAINQDGASNGLTAPNGPSQQRVITQALANARLTTTDVDAVEAHGTGTPLGDPIEAQALIATYGKERPADQPLLLGSVKSNIGHTQAAAGVAGVIKMVMAMRHGVLPRTLNMDAPTPEVDWSAGTVELLAESRAWPERDGGAPRRAGVSSFGVSGTNAHVILEQGPSAAAPEAAGVAPSPVVAGVVPLALSAKTEGALRDQAARLRAHLLADAGLELGDVAWSLAVSRSRFEYRGVVLGGDRDELLAGLDRLAQDDASAQNVVTGRALGGSARPVFVFPGQGSQWTGMARELLDSSPVFAARMRECADALSEFVDWDLIEELNGERFDHVDVVQPVLFAVMVSLAEAWRAAGVQPAAVVGHSQGEIAAACVAGALSLRDAARVVALRSLAIRELSGKGGMVSVPLPEAEVRELITAWGDRVSVAAVNGPAQVVVSGEPDALEELVAQCVARDVRARTIPVDYASHSAYVEQIEARIAEALAGVAPQAAEVPLYSTLTGEWLGANTPMDAGYWYRNLRQTVLFEHATRGLLAEGHDLFLEMSPHPVLTVPVQATIEAAGREGAAVALGSLRRDDGGADRLAASLAEAHTHGAELDWQALLPGARATVDLPTYAFQRQHYWLLSPEQEAGAEPTPAVDEVEARFWEAVEREDLAGLAAELEVADGSAAGLGEVLPVLSSWRRQRREKSTVDGWRYRVTWKSLASGALPGPVLTGRWLVVVPEEAAAHPWVAGVTEALAQAGADVTEVRVSGAELNRETLAGRLREQLTPDGPEPVGVVSLLALAEDPHPEQPVLPAGLAGTVALVQALGDVEVDAKLWAVSSGAVSTGRNDQVESPAQAQTWGLGRVVALEHPERWGGLVDLPATPDSRAAARFAGILAGVGDEDQLAVRGSGVFVRRLVRAEPAAAAKDKTAASAQDKWTPRGTVLITGGTGALGPHMARWLAREGAEHLVLTSRRGPAAPGADELRTKLEELGVQVTIAACDVADRDAVAALLDQLTADGHTLRAVIHAAALIELAPIATTTLDEFAEIVAAKVAGAVVLDELLDGADLDAFVLFSSIAGVWGSGDHAAYAAANAHLDALAEHRRARGLTATSIAWGVWNVVNPYLSGSAPIDVDPEQLRRQGLPFLDPDLAFAGMRQTLDDDETFLALADVDWDQFVPVFTSRRARPLLADLPDAQRVLASQGGTDSAEDGGDTPSKAAALRERLTGLAGPEQNRVLLDLVLTHAAAVLGYESAQALDPERAFREFGFDSLTAVDLRNRLGAGTGLKLPTTVVFDHPNGTALAAYLRTQVLGADKAATAAPVATVAAATDEPIAIVAMSCRYPGGISSPERMWEVLEGRADVVGGYPANRGWDIAHLYDPDPETPGTTTTRGGGFLHDAGAFDPAFFGISPREALAMDPQQRLLLETSWEAFERAGVDPRAVRGEAAGVFVGTNYQDYGTGPGQVSAGSEGHILTGSAPSVISGRIAYSFGLEGPAVTVDTACSSSLVAMHLAAQALRQGECSLALAGGVAVMSSPGALIAFSQQRGLADDGRCKAFAAAADGMGMAEGVGMVLLERLSDAQRNGHQVLAVVRGSAINQDGASNGLTAPNGPSQQRVIRQALANARLTPADVDAVEAHGTGTTLGDPIEAQALLATYGQERPDSGEPLWLGSIKSNIGHSQAASGVAGVMKMVLAMHHGVLPQTLHVDEPTPEVDWTEGAVALLTEARDWPERGDAPRRAGVSSFGMSGTNAHVILEQLPAAEQPQPVGADSDDGAAVPSPVVAGVVPLALSAKSEGALRDQAARLREHLVTRGSLELDDVAWSLAVSRSRFEHRGVVLGRDRDELLAGLDALTQEDAAATQVVSGRALGGIVRPVFVFPGQGSQWAGMARELLDSSPVFADRMRECADALSEFVEWDLLEELSGDNFDRVDVVQPVLFAVMVSLAATWQAAGVQPAAVVGHSQGEIAAACVAGALTLRDAARVVALRSLAIRELSGKGGMVSVPLPEAEVRELIAAWGGRIELAAVNGPAQVVVSGEPEALEELVAQCVAQDIRARTIPVDYASHSSYVEQIEEQIAEALAGVDPQAAEVPLFSTLTGEWLDANTPMDSGYWYRNLRQTVLFEHATRGLLTEGHGLFLEMSPHPVLTVPVQATIDATDSQAVTLGSLRRDDGGANRLLASIAEAHAHGAELDWAALYPGARATVDLPTYAFQRDHYWLLAPQEEEQPEGAPLATDEVESRFWDAVEREDLEGLAAELDVADGPAAELGAVLPVLSSWRRQRRERATLDSWRYQVAWEPLAGELPAAGPTGRWLVVVPEEPQRQGAPEQADGSQAWRAAVIEALAQSGAQVHELRVPAGEMTREALAERLRELAAADPAEPTGVLSLLALDESALDESATGAGARADQPGVPAALGGTFTLVQALGDAGIGARLWAVTRGAVATGPADPAALPAQAQVWGLGRVAALECPDRWGGLVDVPQDPDKRAVSQLVGILAGAGDEDQLAVRQAGVLVRRFVRAPLGAGEAREWSPRGTALVTGGTGAIGGHVARWLAREGVEHLVLTSRRGPDAPGAAELKAELEELGAKVTVAACDVADRDAVAGLLGRLVEDGHTLRSVFHAAGVGQGQPLAETTAADIAAVLEAKVAGAAHLDALLDTDELDAFVLFSSNAGVWGSGSQGAYAAANAHLDALAERRRARGLTATSVAWGLWAGGGMAGDDGEEQFRRRGLRPMAPDLAVAALAQAVAHDETFVAVADLDWERFAPAFTSARTSPFIGDLPEVRRYARSVAAEPAADAGTGDDAAAGLRRRLAPLTEPEREVILLDIVRTHAAAVLGYTGAESVDAHRAFRELGFDSLTAVEVRNRLNKATGLRLPATLVFDYPTSVVLAQYLRTQLLQDDAAGVDSTLQELDRLEAGLSSIAPDDSARMRITMRLEALMSKWKGADAEAPADGEEVSSRLESASADEVFDFIDKELGIS</sequence>
<dbReference type="Pfam" id="PF08659">
    <property type="entry name" value="KR"/>
    <property type="match status" value="3"/>
</dbReference>
<dbReference type="SMART" id="SM01294">
    <property type="entry name" value="PKS_PP_betabranch"/>
    <property type="match status" value="3"/>
</dbReference>
<dbReference type="InterPro" id="IPR018201">
    <property type="entry name" value="Ketoacyl_synth_AS"/>
</dbReference>
<feature type="domain" description="Carrier" evidence="7">
    <location>
        <begin position="3332"/>
        <end position="3407"/>
    </location>
</feature>
<dbReference type="PROSITE" id="PS50075">
    <property type="entry name" value="CARRIER"/>
    <property type="match status" value="3"/>
</dbReference>
<name>A0ABS0XJ70_9ACTN</name>
<dbReference type="SMART" id="SM00823">
    <property type="entry name" value="PKS_PP"/>
    <property type="match status" value="3"/>
</dbReference>
<evidence type="ECO:0000313" key="10">
    <source>
        <dbReference type="Proteomes" id="UP000634780"/>
    </source>
</evidence>
<dbReference type="InterPro" id="IPR032821">
    <property type="entry name" value="PKS_assoc"/>
</dbReference>
<dbReference type="PROSITE" id="PS00606">
    <property type="entry name" value="KS3_1"/>
    <property type="match status" value="2"/>
</dbReference>
<dbReference type="CDD" id="cd00833">
    <property type="entry name" value="PKS"/>
    <property type="match status" value="2"/>
</dbReference>
<dbReference type="InterPro" id="IPR050091">
    <property type="entry name" value="PKS_NRPS_Biosynth_Enz"/>
</dbReference>
<dbReference type="InterPro" id="IPR020841">
    <property type="entry name" value="PKS_Beta-ketoAc_synthase_dom"/>
</dbReference>
<comment type="caution">
    <text evidence="9">The sequence shown here is derived from an EMBL/GenBank/DDBJ whole genome shotgun (WGS) entry which is preliminary data.</text>
</comment>
<dbReference type="InterPro" id="IPR006162">
    <property type="entry name" value="Ppantetheine_attach_site"/>
</dbReference>
<dbReference type="Proteomes" id="UP000634780">
    <property type="component" value="Unassembled WGS sequence"/>
</dbReference>
<dbReference type="RefSeq" id="WP_198898082.1">
    <property type="nucleotide sequence ID" value="NZ_JAEKOZ010000059.1"/>
</dbReference>
<dbReference type="EMBL" id="JAEKOZ010000059">
    <property type="protein sequence ID" value="MBJ3813248.1"/>
    <property type="molecule type" value="Genomic_DNA"/>
</dbReference>
<dbReference type="SMART" id="SM00827">
    <property type="entry name" value="PKS_AT"/>
    <property type="match status" value="2"/>
</dbReference>
<dbReference type="SUPFAM" id="SSF51735">
    <property type="entry name" value="NAD(P)-binding Rossmann-fold domains"/>
    <property type="match status" value="5"/>
</dbReference>
<dbReference type="Gene3D" id="3.40.50.720">
    <property type="entry name" value="NAD(P)-binding Rossmann-like Domain"/>
    <property type="match status" value="3"/>
</dbReference>
<keyword evidence="6" id="KW-0012">Acyltransferase</keyword>
<organism evidence="9 10">
    <name type="scientific">Streptomyces flavofungini</name>
    <dbReference type="NCBI Taxonomy" id="68200"/>
    <lineage>
        <taxon>Bacteria</taxon>
        <taxon>Bacillati</taxon>
        <taxon>Actinomycetota</taxon>
        <taxon>Actinomycetes</taxon>
        <taxon>Kitasatosporales</taxon>
        <taxon>Streptomycetaceae</taxon>
        <taxon>Streptomyces</taxon>
    </lineage>
</organism>
<dbReference type="Gene3D" id="1.10.1200.10">
    <property type="entry name" value="ACP-like"/>
    <property type="match status" value="3"/>
</dbReference>
<dbReference type="NCBIfam" id="NF045894">
    <property type="entry name" value="PKS_plus_SDR"/>
    <property type="match status" value="2"/>
</dbReference>
<dbReference type="Pfam" id="PF00109">
    <property type="entry name" value="ketoacyl-synt"/>
    <property type="match status" value="2"/>
</dbReference>
<dbReference type="Pfam" id="PF16197">
    <property type="entry name" value="KAsynt_C_assoc"/>
    <property type="match status" value="2"/>
</dbReference>
<dbReference type="Gene3D" id="6.10.140.1830">
    <property type="match status" value="2"/>
</dbReference>
<reference evidence="9 10" key="1">
    <citation type="submission" date="2020-12" db="EMBL/GenBank/DDBJ databases">
        <title>Streptomyces typhae sp. nov., a novel endophytic actinomycete isolated from the root of cattail pollen (Typha angustifolia L.).</title>
        <authorList>
            <person name="Peng C."/>
            <person name="Liu C."/>
        </authorList>
    </citation>
    <scope>NUCLEOTIDE SEQUENCE [LARGE SCALE GENOMIC DNA]</scope>
    <source>
        <strain evidence="9 10">JCM 4753</strain>
    </source>
</reference>
<keyword evidence="3" id="KW-0808">Transferase</keyword>
<evidence type="ECO:0000259" key="8">
    <source>
        <dbReference type="PROSITE" id="PS52004"/>
    </source>
</evidence>
<evidence type="ECO:0000256" key="3">
    <source>
        <dbReference type="ARBA" id="ARBA00022679"/>
    </source>
</evidence>
<dbReference type="Gene3D" id="3.40.47.10">
    <property type="match status" value="2"/>
</dbReference>
<protein>
    <submittedName>
        <fullName evidence="9">SDR family NAD(P)-dependent oxidoreductase</fullName>
    </submittedName>
</protein>
<keyword evidence="2" id="KW-0597">Phosphoprotein</keyword>
<dbReference type="Pfam" id="PF00698">
    <property type="entry name" value="Acyl_transf_1"/>
    <property type="match status" value="2"/>
</dbReference>
<dbReference type="SUPFAM" id="SSF52151">
    <property type="entry name" value="FabD/lysophospholipase-like"/>
    <property type="match status" value="2"/>
</dbReference>
<dbReference type="Gene3D" id="3.40.366.10">
    <property type="entry name" value="Malonyl-Coenzyme A Acyl Carrier Protein, domain 2"/>
    <property type="match status" value="2"/>
</dbReference>
<dbReference type="SMART" id="SM00825">
    <property type="entry name" value="PKS_KS"/>
    <property type="match status" value="2"/>
</dbReference>
<dbReference type="InterPro" id="IPR016036">
    <property type="entry name" value="Malonyl_transacylase_ACP-bd"/>
</dbReference>